<dbReference type="EMBL" id="ALWO02000011">
    <property type="protein sequence ID" value="EOZ99655.1"/>
    <property type="molecule type" value="Genomic_DNA"/>
</dbReference>
<protein>
    <submittedName>
        <fullName evidence="1">Uncharacterized protein</fullName>
    </submittedName>
</protein>
<name>S2DQX3_INDAL</name>
<comment type="caution">
    <text evidence="1">The sequence shown here is derived from an EMBL/GenBank/DDBJ whole genome shotgun (WGS) entry which is preliminary data.</text>
</comment>
<sequence length="521" mass="62146">MFVERFEYETKYTENDFMIMNRPGGLIAFRTQPEKGFNLRSRLQFFLTDYQLESDKFSEIRIRDSFELTGYDMEGDYFYVLFQKGSSANSERYIVEINLQTEETKEISLEYIHAMDMQEFFVLNRKAVFLGISEMRPLVQIFNMEDNDVFTVQGVYSKDTNVLQMRKDSELGLIDLLVSKRDRLKIKQMSVLSFDEYGSKIREINLENPNPRENEFTEGILSPFYNYQQNVIGTYGRKRREAYLGIYIADINEFGEYDINYYTLEDFPNFYNYLSERHRERKLKQLERRIKREKDPVISDIFTTREIIPFRDGFLIYNDHFNATNTRYIPRDGVYANDAYRFYPRGSFFQGPGLGFHSRNPMLNSNRDPYNSLAWQQNGSYKFLSSYFIFINREGQVIWDNAFSLANKNRFSPGKFGEVAFDGEKLHYMYLEGNLLHLSYMKNGEVVFENQEFEIELINDNERIRDTRESSLSLSWWYSDYYLLSGKQRIRFLNDQGKEENRDVFFLTKIKVDGDLFVPEE</sequence>
<dbReference type="eggNOG" id="ENOG502ZA8D">
    <property type="taxonomic scope" value="Bacteria"/>
</dbReference>
<gene>
    <name evidence="1" type="ORF">A33Q_0336</name>
</gene>
<evidence type="ECO:0000313" key="2">
    <source>
        <dbReference type="Proteomes" id="UP000006073"/>
    </source>
</evidence>
<dbReference type="AlphaFoldDB" id="S2DQX3"/>
<proteinExistence type="predicted"/>
<dbReference type="STRING" id="1189612.A33Q_0336"/>
<keyword evidence="2" id="KW-1185">Reference proteome</keyword>
<organism evidence="1 2">
    <name type="scientific">Indibacter alkaliphilus (strain CCUG 57479 / KCTC 22604 / LW1)</name>
    <dbReference type="NCBI Taxonomy" id="1189612"/>
    <lineage>
        <taxon>Bacteria</taxon>
        <taxon>Pseudomonadati</taxon>
        <taxon>Bacteroidota</taxon>
        <taxon>Cytophagia</taxon>
        <taxon>Cytophagales</taxon>
        <taxon>Cyclobacteriaceae</taxon>
    </lineage>
</organism>
<dbReference type="Proteomes" id="UP000006073">
    <property type="component" value="Unassembled WGS sequence"/>
</dbReference>
<evidence type="ECO:0000313" key="1">
    <source>
        <dbReference type="EMBL" id="EOZ99655.1"/>
    </source>
</evidence>
<reference evidence="1 2" key="1">
    <citation type="journal article" date="2013" name="Genome Announc.">
        <title>Draft Genome Sequence of Indibacter alkaliphilus Strain LW1T, Isolated from Lonar Lake, a Haloalkaline Lake in the Buldana District of Maharashtra, India.</title>
        <authorList>
            <person name="Singh A."/>
            <person name="Kumar Jangir P."/>
            <person name="Sharma R."/>
            <person name="Singh A."/>
            <person name="Kumar Pinnaka A."/>
            <person name="Shivaji S."/>
        </authorList>
    </citation>
    <scope>NUCLEOTIDE SEQUENCE [LARGE SCALE GENOMIC DNA]</scope>
    <source>
        <strain evidence="2">CCUG 57479 / KCTC 22604 / LW1</strain>
    </source>
</reference>
<accession>S2DQX3</accession>